<dbReference type="EMBL" id="CP144750">
    <property type="protein sequence ID" value="WVZ81374.1"/>
    <property type="molecule type" value="Genomic_DNA"/>
</dbReference>
<dbReference type="Proteomes" id="UP001341281">
    <property type="component" value="Chromosome 06"/>
</dbReference>
<proteinExistence type="predicted"/>
<dbReference type="AlphaFoldDB" id="A0AAQ3TW47"/>
<evidence type="ECO:0000313" key="2">
    <source>
        <dbReference type="Proteomes" id="UP001341281"/>
    </source>
</evidence>
<keyword evidence="2" id="KW-1185">Reference proteome</keyword>
<accession>A0AAQ3TW47</accession>
<evidence type="ECO:0000313" key="1">
    <source>
        <dbReference type="EMBL" id="WVZ81374.1"/>
    </source>
</evidence>
<organism evidence="1 2">
    <name type="scientific">Paspalum notatum var. saurae</name>
    <dbReference type="NCBI Taxonomy" id="547442"/>
    <lineage>
        <taxon>Eukaryota</taxon>
        <taxon>Viridiplantae</taxon>
        <taxon>Streptophyta</taxon>
        <taxon>Embryophyta</taxon>
        <taxon>Tracheophyta</taxon>
        <taxon>Spermatophyta</taxon>
        <taxon>Magnoliopsida</taxon>
        <taxon>Liliopsida</taxon>
        <taxon>Poales</taxon>
        <taxon>Poaceae</taxon>
        <taxon>PACMAD clade</taxon>
        <taxon>Panicoideae</taxon>
        <taxon>Andropogonodae</taxon>
        <taxon>Paspaleae</taxon>
        <taxon>Paspalinae</taxon>
        <taxon>Paspalum</taxon>
    </lineage>
</organism>
<protein>
    <submittedName>
        <fullName evidence="1">Uncharacterized protein</fullName>
    </submittedName>
</protein>
<sequence length="166" mass="18539">MRIQKMRTSPKHSAYLRILSPHRIHASPTTSRVSASPAVISRHAVANLAPQSSPVIVSSRAQRQTSDVEVSHRCLQAHLLPSSSPPHGEHEPCAAELDSKRRYRARRLEKLEHGGWKELDFNELKLAKVAWTQDTEGILRNVNSNCLATASGDKMNVQYCIESMLL</sequence>
<reference evidence="1 2" key="1">
    <citation type="submission" date="2024-02" db="EMBL/GenBank/DDBJ databases">
        <title>High-quality chromosome-scale genome assembly of Pensacola bahiagrass (Paspalum notatum Flugge var. saurae).</title>
        <authorList>
            <person name="Vega J.M."/>
            <person name="Podio M."/>
            <person name="Orjuela J."/>
            <person name="Siena L.A."/>
            <person name="Pessino S.C."/>
            <person name="Combes M.C."/>
            <person name="Mariac C."/>
            <person name="Albertini E."/>
            <person name="Pupilli F."/>
            <person name="Ortiz J.P.A."/>
            <person name="Leblanc O."/>
        </authorList>
    </citation>
    <scope>NUCLEOTIDE SEQUENCE [LARGE SCALE GENOMIC DNA]</scope>
    <source>
        <strain evidence="1">R1</strain>
        <tissue evidence="1">Leaf</tissue>
    </source>
</reference>
<gene>
    <name evidence="1" type="ORF">U9M48_028760</name>
</gene>
<name>A0AAQ3TW47_PASNO</name>